<dbReference type="Proteomes" id="UP000295937">
    <property type="component" value="Unassembled WGS sequence"/>
</dbReference>
<keyword evidence="6 10" id="KW-0378">Hydrolase</keyword>
<dbReference type="FunFam" id="3.40.140.20:FF:000001">
    <property type="entry name" value="Bifunctional purine biosynthesis protein PurH"/>
    <property type="match status" value="1"/>
</dbReference>
<feature type="domain" description="MGS-like" evidence="11">
    <location>
        <begin position="1"/>
        <end position="147"/>
    </location>
</feature>
<evidence type="ECO:0000256" key="3">
    <source>
        <dbReference type="ARBA" id="ARBA00007667"/>
    </source>
</evidence>
<dbReference type="InterPro" id="IPR011607">
    <property type="entry name" value="MGS-like_dom"/>
</dbReference>
<evidence type="ECO:0000256" key="2">
    <source>
        <dbReference type="ARBA" id="ARBA00004954"/>
    </source>
</evidence>
<dbReference type="SMART" id="SM00798">
    <property type="entry name" value="AICARFT_IMPCHas"/>
    <property type="match status" value="1"/>
</dbReference>
<dbReference type="PANTHER" id="PTHR11692:SF0">
    <property type="entry name" value="BIFUNCTIONAL PURINE BIOSYNTHESIS PROTEIN ATIC"/>
    <property type="match status" value="1"/>
</dbReference>
<dbReference type="UniPathway" id="UPA00074">
    <property type="reaction ID" value="UER00133"/>
</dbReference>
<dbReference type="InterPro" id="IPR024051">
    <property type="entry name" value="AICAR_Tfase_dup_dom_sf"/>
</dbReference>
<dbReference type="InterPro" id="IPR036914">
    <property type="entry name" value="MGS-like_dom_sf"/>
</dbReference>
<dbReference type="RefSeq" id="WP_136132380.1">
    <property type="nucleotide sequence ID" value="NZ_PDKR01000001.1"/>
</dbReference>
<evidence type="ECO:0000256" key="10">
    <source>
        <dbReference type="HAMAP-Rule" id="MF_00139"/>
    </source>
</evidence>
<dbReference type="GO" id="GO:0005829">
    <property type="term" value="C:cytosol"/>
    <property type="evidence" value="ECO:0007669"/>
    <property type="project" value="TreeGrafter"/>
</dbReference>
<dbReference type="HAMAP" id="MF_00139">
    <property type="entry name" value="PurH"/>
    <property type="match status" value="1"/>
</dbReference>
<evidence type="ECO:0000256" key="6">
    <source>
        <dbReference type="ARBA" id="ARBA00022801"/>
    </source>
</evidence>
<dbReference type="Pfam" id="PF02142">
    <property type="entry name" value="MGS"/>
    <property type="match status" value="1"/>
</dbReference>
<evidence type="ECO:0000313" key="13">
    <source>
        <dbReference type="Proteomes" id="UP000295937"/>
    </source>
</evidence>
<comment type="pathway">
    <text evidence="1 10">Purine metabolism; IMP biosynthesis via de novo pathway; IMP from 5-formamido-1-(5-phospho-D-ribosyl)imidazole-4-carboxamide: step 1/1.</text>
</comment>
<comment type="pathway">
    <text evidence="2 10">Purine metabolism; IMP biosynthesis via de novo pathway; 5-formamido-1-(5-phospho-D-ribosyl)imidazole-4-carboxamide from 5-amino-1-(5-phospho-D-ribosyl)imidazole-4-carboxamide (10-formyl THF route): step 1/1.</text>
</comment>
<evidence type="ECO:0000259" key="11">
    <source>
        <dbReference type="PROSITE" id="PS51855"/>
    </source>
</evidence>
<dbReference type="GO" id="GO:0003937">
    <property type="term" value="F:IMP cyclohydrolase activity"/>
    <property type="evidence" value="ECO:0007669"/>
    <property type="project" value="UniProtKB-UniRule"/>
</dbReference>
<dbReference type="PIRSF" id="PIRSF000414">
    <property type="entry name" value="AICARFT_IMPCHas"/>
    <property type="match status" value="1"/>
</dbReference>
<keyword evidence="7 10" id="KW-0511">Multifunctional enzyme</keyword>
<keyword evidence="4 10" id="KW-0808">Transferase</keyword>
<organism evidence="12 13">
    <name type="scientific">Candidatus Pantoea edessiphila</name>
    <dbReference type="NCBI Taxonomy" id="2044610"/>
    <lineage>
        <taxon>Bacteria</taxon>
        <taxon>Pseudomonadati</taxon>
        <taxon>Pseudomonadota</taxon>
        <taxon>Gammaproteobacteria</taxon>
        <taxon>Enterobacterales</taxon>
        <taxon>Erwiniaceae</taxon>
        <taxon>Pantoea</taxon>
    </lineage>
</organism>
<dbReference type="PROSITE" id="PS51855">
    <property type="entry name" value="MGS"/>
    <property type="match status" value="1"/>
</dbReference>
<dbReference type="SUPFAM" id="SSF52335">
    <property type="entry name" value="Methylglyoxal synthase-like"/>
    <property type="match status" value="1"/>
</dbReference>
<comment type="catalytic activity">
    <reaction evidence="8 10">
        <text>(6R)-10-formyltetrahydrofolate + 5-amino-1-(5-phospho-beta-D-ribosyl)imidazole-4-carboxamide = 5-formamido-1-(5-phospho-D-ribosyl)imidazole-4-carboxamide + (6S)-5,6,7,8-tetrahydrofolate</text>
        <dbReference type="Rhea" id="RHEA:22192"/>
        <dbReference type="ChEBI" id="CHEBI:57453"/>
        <dbReference type="ChEBI" id="CHEBI:58467"/>
        <dbReference type="ChEBI" id="CHEBI:58475"/>
        <dbReference type="ChEBI" id="CHEBI:195366"/>
        <dbReference type="EC" id="2.1.2.3"/>
    </reaction>
</comment>
<dbReference type="FunFam" id="3.40.50.1380:FF:000001">
    <property type="entry name" value="Bifunctional purine biosynthesis protein PurH"/>
    <property type="match status" value="1"/>
</dbReference>
<comment type="similarity">
    <text evidence="3 10">Belongs to the PurH family.</text>
</comment>
<dbReference type="GO" id="GO:0006189">
    <property type="term" value="P:'de novo' IMP biosynthetic process"/>
    <property type="evidence" value="ECO:0007669"/>
    <property type="project" value="UniProtKB-UniRule"/>
</dbReference>
<dbReference type="InterPro" id="IPR016193">
    <property type="entry name" value="Cytidine_deaminase-like"/>
</dbReference>
<proteinExistence type="inferred from homology"/>
<name>A0A2P5T321_9GAMM</name>
<evidence type="ECO:0000313" key="12">
    <source>
        <dbReference type="EMBL" id="PPI88953.1"/>
    </source>
</evidence>
<dbReference type="EC" id="2.1.2.3" evidence="10"/>
<dbReference type="EC" id="3.5.4.10" evidence="10"/>
<evidence type="ECO:0000256" key="5">
    <source>
        <dbReference type="ARBA" id="ARBA00022755"/>
    </source>
</evidence>
<keyword evidence="5 10" id="KW-0658">Purine biosynthesis</keyword>
<reference evidence="12 13" key="1">
    <citation type="journal article" date="2018" name="Genome Biol. Evol.">
        <title>Cladogenesis and Genomic Streamlining in Extracellular Endosymbionts of Tropical Stink Bugs.</title>
        <authorList>
            <person name="Otero-Bravo A."/>
            <person name="Goffredi S."/>
            <person name="Sabree Z.L."/>
        </authorList>
    </citation>
    <scope>NUCLEOTIDE SEQUENCE [LARGE SCALE GENOMIC DNA]</scope>
    <source>
        <strain evidence="12 13">SoEO</strain>
    </source>
</reference>
<dbReference type="InterPro" id="IPR002695">
    <property type="entry name" value="PurH-like"/>
</dbReference>
<evidence type="ECO:0000256" key="7">
    <source>
        <dbReference type="ARBA" id="ARBA00023268"/>
    </source>
</evidence>
<dbReference type="NCBIfam" id="NF002049">
    <property type="entry name" value="PRK00881.1"/>
    <property type="match status" value="1"/>
</dbReference>
<dbReference type="CDD" id="cd01421">
    <property type="entry name" value="IMPCH"/>
    <property type="match status" value="1"/>
</dbReference>
<dbReference type="PANTHER" id="PTHR11692">
    <property type="entry name" value="BIFUNCTIONAL PURINE BIOSYNTHESIS PROTEIN PURH"/>
    <property type="match status" value="1"/>
</dbReference>
<dbReference type="Pfam" id="PF01808">
    <property type="entry name" value="AICARFT_IMPCHas"/>
    <property type="match status" value="1"/>
</dbReference>
<dbReference type="EMBL" id="PDKR01000001">
    <property type="protein sequence ID" value="PPI88953.1"/>
    <property type="molecule type" value="Genomic_DNA"/>
</dbReference>
<evidence type="ECO:0000256" key="1">
    <source>
        <dbReference type="ARBA" id="ARBA00004844"/>
    </source>
</evidence>
<gene>
    <name evidence="10 12" type="primary">purH</name>
    <name evidence="12" type="ORF">CRV09_01475</name>
</gene>
<dbReference type="Gene3D" id="3.40.140.20">
    <property type="match status" value="2"/>
</dbReference>
<dbReference type="NCBIfam" id="TIGR00355">
    <property type="entry name" value="purH"/>
    <property type="match status" value="1"/>
</dbReference>
<comment type="domain">
    <text evidence="10">The IMP cyclohydrolase activity resides in the N-terminal region.</text>
</comment>
<sequence length="529" mass="59316">MQKYPIHYALISVSDKTGIIEFARELDKRKIRIISTGGTASLLIQAGIPVIEVSKYTEFPEMMNGRVKTLHSKICGGILYRRGQDDKMIKKYGIFPIDIVIVNFYPFKQSIIDKNCLLSDAIEKIDIGGPTMVSSAAKNYEFVAVVVRHIDYNFILDELDINKNSLTLNTRLELAVKAFKYLAIYNNNIANYFDNLQLNIKNITEYEQINSLPQKININFIKKYNMIYGENSHQSAAFYIPENIENECSSDLLKVQGGILSYNNAIDIDTAIECLKQFNEPACVIVKHSNPCGVAISDSIASAYKLAYSTDPISAFGGIIALNRELDQLTVELIIKFQFVEIIIAPSFNEMALKFISNKKKIKLIIYDKFKKNYFNLDFKSLNIGLLVQEHNLKTIEINQLNIVSKTKPSKQEIADAIFGLKVSKFVKSNAIVCAKNNTTIGIGAGQMSRIDSVKIASLKANNAGLKTKNSVMASDAFFPFRDGIDIAAEMGISCIIQPGGSIRDKEVIKAADEHHISMIFTKIRHFRH</sequence>
<comment type="caution">
    <text evidence="12">The sequence shown here is derived from an EMBL/GenBank/DDBJ whole genome shotgun (WGS) entry which is preliminary data.</text>
</comment>
<evidence type="ECO:0000256" key="8">
    <source>
        <dbReference type="ARBA" id="ARBA00050488"/>
    </source>
</evidence>
<dbReference type="SUPFAM" id="SSF53927">
    <property type="entry name" value="Cytidine deaminase-like"/>
    <property type="match status" value="1"/>
</dbReference>
<dbReference type="GO" id="GO:0004643">
    <property type="term" value="F:phosphoribosylaminoimidazolecarboxamide formyltransferase activity"/>
    <property type="evidence" value="ECO:0007669"/>
    <property type="project" value="UniProtKB-UniRule"/>
</dbReference>
<dbReference type="AlphaFoldDB" id="A0A2P5T321"/>
<dbReference type="OrthoDB" id="9802065at2"/>
<accession>A0A2P5T321</accession>
<evidence type="ECO:0000256" key="4">
    <source>
        <dbReference type="ARBA" id="ARBA00022679"/>
    </source>
</evidence>
<dbReference type="SMART" id="SM00851">
    <property type="entry name" value="MGS"/>
    <property type="match status" value="1"/>
</dbReference>
<comment type="catalytic activity">
    <reaction evidence="9 10">
        <text>IMP + H2O = 5-formamido-1-(5-phospho-D-ribosyl)imidazole-4-carboxamide</text>
        <dbReference type="Rhea" id="RHEA:18445"/>
        <dbReference type="ChEBI" id="CHEBI:15377"/>
        <dbReference type="ChEBI" id="CHEBI:58053"/>
        <dbReference type="ChEBI" id="CHEBI:58467"/>
        <dbReference type="EC" id="3.5.4.10"/>
    </reaction>
</comment>
<protein>
    <recommendedName>
        <fullName evidence="10">Bifunctional purine biosynthesis protein PurH</fullName>
    </recommendedName>
    <domain>
        <recommendedName>
            <fullName evidence="10">Phosphoribosylaminoimidazolecarboxamide formyltransferase</fullName>
            <ecNumber evidence="10">2.1.2.3</ecNumber>
        </recommendedName>
        <alternativeName>
            <fullName evidence="10">AICAR transformylase</fullName>
        </alternativeName>
    </domain>
    <domain>
        <recommendedName>
            <fullName evidence="10">IMP cyclohydrolase</fullName>
            <ecNumber evidence="10">3.5.4.10</ecNumber>
        </recommendedName>
        <alternativeName>
            <fullName evidence="10">ATIC</fullName>
        </alternativeName>
        <alternativeName>
            <fullName evidence="10">IMP synthase</fullName>
        </alternativeName>
        <alternativeName>
            <fullName evidence="10">Inosinicase</fullName>
        </alternativeName>
    </domain>
</protein>
<evidence type="ECO:0000256" key="9">
    <source>
        <dbReference type="ARBA" id="ARBA00050687"/>
    </source>
</evidence>
<dbReference type="Gene3D" id="3.40.50.1380">
    <property type="entry name" value="Methylglyoxal synthase-like domain"/>
    <property type="match status" value="1"/>
</dbReference>